<accession>A0A7C4RI79</accession>
<reference evidence="2" key="1">
    <citation type="journal article" date="2020" name="mSystems">
        <title>Genome- and Community-Level Interaction Insights into Carbon Utilization and Element Cycling Functions of Hydrothermarchaeota in Hydrothermal Sediment.</title>
        <authorList>
            <person name="Zhou Z."/>
            <person name="Liu Y."/>
            <person name="Xu W."/>
            <person name="Pan J."/>
            <person name="Luo Z.H."/>
            <person name="Li M."/>
        </authorList>
    </citation>
    <scope>NUCLEOTIDE SEQUENCE [LARGE SCALE GENOMIC DNA]</scope>
    <source>
        <strain evidence="2">SpSt-477</strain>
    </source>
</reference>
<dbReference type="Pfam" id="PF13740">
    <property type="entry name" value="ACT_6"/>
    <property type="match status" value="2"/>
</dbReference>
<gene>
    <name evidence="2" type="ORF">ENS29_06500</name>
</gene>
<organism evidence="2">
    <name type="scientific">Desulfatirhabdium butyrativorans</name>
    <dbReference type="NCBI Taxonomy" id="340467"/>
    <lineage>
        <taxon>Bacteria</taxon>
        <taxon>Pseudomonadati</taxon>
        <taxon>Thermodesulfobacteriota</taxon>
        <taxon>Desulfobacteria</taxon>
        <taxon>Desulfobacterales</taxon>
        <taxon>Desulfatirhabdiaceae</taxon>
        <taxon>Desulfatirhabdium</taxon>
    </lineage>
</organism>
<feature type="domain" description="ACT" evidence="1">
    <location>
        <begin position="5"/>
        <end position="82"/>
    </location>
</feature>
<dbReference type="InterPro" id="IPR050990">
    <property type="entry name" value="UPF0237/GcvR_regulator"/>
</dbReference>
<dbReference type="AlphaFoldDB" id="A0A7C4RI79"/>
<comment type="caution">
    <text evidence="2">The sequence shown here is derived from an EMBL/GenBank/DDBJ whole genome shotgun (WGS) entry which is preliminary data.</text>
</comment>
<dbReference type="Gene3D" id="3.30.70.260">
    <property type="match status" value="2"/>
</dbReference>
<protein>
    <submittedName>
        <fullName evidence="2">ACT domain-containing protein</fullName>
    </submittedName>
</protein>
<sequence length="185" mass="20675">MSKIIVSVFGPDRPGILATVSRILFEEDCNIEDVTQTILQTEFAGIFIAELPEDKNLEWIEDRLNDALLPTDLKATVKPLKAPPKPALYGRQTEPFVITTRGPDRKGLVAAITGVIASFGVNVTNLKGMFRGGDNPYDNMMIYEVDVPTDIDRQAFHHALRQKAESLNLILSLQHRTIFETINRV</sequence>
<dbReference type="PANTHER" id="PTHR34875">
    <property type="entry name" value="UPF0237 PROTEIN MJ1558"/>
    <property type="match status" value="1"/>
</dbReference>
<dbReference type="InterPro" id="IPR045865">
    <property type="entry name" value="ACT-like_dom_sf"/>
</dbReference>
<dbReference type="InterPro" id="IPR002912">
    <property type="entry name" value="ACT_dom"/>
</dbReference>
<evidence type="ECO:0000313" key="2">
    <source>
        <dbReference type="EMBL" id="HGU32489.1"/>
    </source>
</evidence>
<proteinExistence type="predicted"/>
<dbReference type="PANTHER" id="PTHR34875:SF6">
    <property type="entry name" value="UPF0237 PROTEIN MJ1558"/>
    <property type="match status" value="1"/>
</dbReference>
<feature type="domain" description="ACT" evidence="1">
    <location>
        <begin position="97"/>
        <end position="174"/>
    </location>
</feature>
<dbReference type="EMBL" id="DSUH01000150">
    <property type="protein sequence ID" value="HGU32489.1"/>
    <property type="molecule type" value="Genomic_DNA"/>
</dbReference>
<dbReference type="SUPFAM" id="SSF55021">
    <property type="entry name" value="ACT-like"/>
    <property type="match status" value="2"/>
</dbReference>
<evidence type="ECO:0000259" key="1">
    <source>
        <dbReference type="PROSITE" id="PS51671"/>
    </source>
</evidence>
<dbReference type="PROSITE" id="PS51671">
    <property type="entry name" value="ACT"/>
    <property type="match status" value="2"/>
</dbReference>
<name>A0A7C4RI79_9BACT</name>